<keyword evidence="3" id="KW-1185">Reference proteome</keyword>
<keyword evidence="1 2" id="KW-0378">Hydrolase</keyword>
<dbReference type="EMBL" id="BMRG01000003">
    <property type="protein sequence ID" value="GGP50975.1"/>
    <property type="molecule type" value="Genomic_DNA"/>
</dbReference>
<name>A0A918EDW2_9PSEU</name>
<dbReference type="SFLD" id="SFLDG01129">
    <property type="entry name" value="C1.5:_HAD__Beta-PGM__Phosphata"/>
    <property type="match status" value="1"/>
</dbReference>
<evidence type="ECO:0000313" key="3">
    <source>
        <dbReference type="Proteomes" id="UP000639606"/>
    </source>
</evidence>
<dbReference type="InterPro" id="IPR036412">
    <property type="entry name" value="HAD-like_sf"/>
</dbReference>
<dbReference type="NCBIfam" id="TIGR01549">
    <property type="entry name" value="HAD-SF-IA-v1"/>
    <property type="match status" value="1"/>
</dbReference>
<dbReference type="RefSeq" id="WP_189223276.1">
    <property type="nucleotide sequence ID" value="NZ_BMRG01000003.1"/>
</dbReference>
<dbReference type="Gene3D" id="3.40.50.1000">
    <property type="entry name" value="HAD superfamily/HAD-like"/>
    <property type="match status" value="1"/>
</dbReference>
<dbReference type="AlphaFoldDB" id="A0A918EDW2"/>
<reference evidence="2" key="1">
    <citation type="journal article" date="2014" name="Int. J. Syst. Evol. Microbiol.">
        <title>Complete genome sequence of Corynebacterium casei LMG S-19264T (=DSM 44701T), isolated from a smear-ripened cheese.</title>
        <authorList>
            <consortium name="US DOE Joint Genome Institute (JGI-PGF)"/>
            <person name="Walter F."/>
            <person name="Albersmeier A."/>
            <person name="Kalinowski J."/>
            <person name="Ruckert C."/>
        </authorList>
    </citation>
    <scope>NUCLEOTIDE SEQUENCE</scope>
    <source>
        <strain evidence="2">JCM 3313</strain>
    </source>
</reference>
<accession>A0A918EDW2</accession>
<protein>
    <submittedName>
        <fullName evidence="2">Hydrolase</fullName>
    </submittedName>
</protein>
<comment type="caution">
    <text evidence="2">The sequence shown here is derived from an EMBL/GenBank/DDBJ whole genome shotgun (WGS) entry which is preliminary data.</text>
</comment>
<dbReference type="SUPFAM" id="SSF56784">
    <property type="entry name" value="HAD-like"/>
    <property type="match status" value="1"/>
</dbReference>
<dbReference type="Proteomes" id="UP000639606">
    <property type="component" value="Unassembled WGS sequence"/>
</dbReference>
<dbReference type="Pfam" id="PF00702">
    <property type="entry name" value="Hydrolase"/>
    <property type="match status" value="1"/>
</dbReference>
<reference evidence="2" key="2">
    <citation type="submission" date="2020-09" db="EMBL/GenBank/DDBJ databases">
        <authorList>
            <person name="Sun Q."/>
            <person name="Ohkuma M."/>
        </authorList>
    </citation>
    <scope>NUCLEOTIDE SEQUENCE</scope>
    <source>
        <strain evidence="2">JCM 3313</strain>
    </source>
</reference>
<evidence type="ECO:0000313" key="2">
    <source>
        <dbReference type="EMBL" id="GGP50975.1"/>
    </source>
</evidence>
<proteinExistence type="predicted"/>
<dbReference type="NCBIfam" id="TIGR01509">
    <property type="entry name" value="HAD-SF-IA-v3"/>
    <property type="match status" value="1"/>
</dbReference>
<gene>
    <name evidence="2" type="ORF">GCM10010185_24250</name>
</gene>
<evidence type="ECO:0000256" key="1">
    <source>
        <dbReference type="ARBA" id="ARBA00022801"/>
    </source>
</evidence>
<sequence>MQAVIFDWRGTLVTTPTFGGWVREALRRLGRSLDDAPDLAEALGGAKLDEPGMDADAEVHRAAFYAAFRAAGLDDELADALYEVESDASANPFAEDAAETLHGLKERGLRIGVLSDVHFDIRPAFEGLPVDSFVLSFEHGVQKPEPAIFRYAMEELGTDADRTLMVGDRASHDGGALEVGMPTLLVPPLTDVRQRRLHLVTRLAA</sequence>
<organism evidence="2 3">
    <name type="scientific">Saccharothrix coeruleofusca</name>
    <dbReference type="NCBI Taxonomy" id="33919"/>
    <lineage>
        <taxon>Bacteria</taxon>
        <taxon>Bacillati</taxon>
        <taxon>Actinomycetota</taxon>
        <taxon>Actinomycetes</taxon>
        <taxon>Pseudonocardiales</taxon>
        <taxon>Pseudonocardiaceae</taxon>
        <taxon>Saccharothrix</taxon>
    </lineage>
</organism>
<dbReference type="PRINTS" id="PR00413">
    <property type="entry name" value="HADHALOGNASE"/>
</dbReference>
<dbReference type="InterPro" id="IPR051540">
    <property type="entry name" value="S-2-haloacid_dehalogenase"/>
</dbReference>
<dbReference type="PANTHER" id="PTHR43316:SF3">
    <property type="entry name" value="HALOACID DEHALOGENASE, TYPE II (AFU_ORTHOLOGUE AFUA_2G07750)-RELATED"/>
    <property type="match status" value="1"/>
</dbReference>
<dbReference type="InterPro" id="IPR006439">
    <property type="entry name" value="HAD-SF_hydro_IA"/>
</dbReference>
<dbReference type="GO" id="GO:0016787">
    <property type="term" value="F:hydrolase activity"/>
    <property type="evidence" value="ECO:0007669"/>
    <property type="project" value="UniProtKB-KW"/>
</dbReference>
<dbReference type="InterPro" id="IPR023214">
    <property type="entry name" value="HAD_sf"/>
</dbReference>
<dbReference type="PANTHER" id="PTHR43316">
    <property type="entry name" value="HYDROLASE, HALOACID DELAHOGENASE-RELATED"/>
    <property type="match status" value="1"/>
</dbReference>
<dbReference type="SFLD" id="SFLDS00003">
    <property type="entry name" value="Haloacid_Dehalogenase"/>
    <property type="match status" value="1"/>
</dbReference>